<gene>
    <name evidence="2" type="ORF">OHK93_000977</name>
</gene>
<dbReference type="AlphaFoldDB" id="A0AA43TVT7"/>
<accession>A0AA43TVT7</accession>
<comment type="caution">
    <text evidence="2">The sequence shown here is derived from an EMBL/GenBank/DDBJ whole genome shotgun (WGS) entry which is preliminary data.</text>
</comment>
<feature type="transmembrane region" description="Helical" evidence="1">
    <location>
        <begin position="92"/>
        <end position="110"/>
    </location>
</feature>
<dbReference type="EMBL" id="JAPUFD010000010">
    <property type="protein sequence ID" value="MDI1489779.1"/>
    <property type="molecule type" value="Genomic_DNA"/>
</dbReference>
<evidence type="ECO:0000256" key="1">
    <source>
        <dbReference type="SAM" id="Phobius"/>
    </source>
</evidence>
<feature type="transmembrane region" description="Helical" evidence="1">
    <location>
        <begin position="21"/>
        <end position="46"/>
    </location>
</feature>
<keyword evidence="1" id="KW-0472">Membrane</keyword>
<evidence type="ECO:0000313" key="3">
    <source>
        <dbReference type="Proteomes" id="UP001161017"/>
    </source>
</evidence>
<keyword evidence="1" id="KW-0812">Transmembrane</keyword>
<evidence type="ECO:0008006" key="4">
    <source>
        <dbReference type="Google" id="ProtNLM"/>
    </source>
</evidence>
<sequence>MFLQSRPLFLQASRKPSPYPPLPFHLLRLAQCLSALICAAVLIFFVDHLRDEGYSIPWTFILLLTTSLLSLLHLFISTYIHTTRTSTPTTLLLANLALTLCWLVSLSVLTRNLGWTLGHHCAITTWHNEAGIMVCRLYKALTAFAVTGAASSLAAALLDVAVLRKSRDRGFYNQMDDSKIQVARAGAGVGVGVGAAAREHHADDDQRRRGSKGAAFEAQELQMFGHHGEGWERRSHEGARAYKLQKPIEAKQFGYEMPSEQTTYAGGNAY</sequence>
<dbReference type="Proteomes" id="UP001161017">
    <property type="component" value="Unassembled WGS sequence"/>
</dbReference>
<feature type="transmembrane region" description="Helical" evidence="1">
    <location>
        <begin position="58"/>
        <end position="80"/>
    </location>
</feature>
<feature type="transmembrane region" description="Helical" evidence="1">
    <location>
        <begin position="141"/>
        <end position="163"/>
    </location>
</feature>
<protein>
    <recommendedName>
        <fullName evidence="4">MARVEL domain-containing protein</fullName>
    </recommendedName>
</protein>
<evidence type="ECO:0000313" key="2">
    <source>
        <dbReference type="EMBL" id="MDI1489779.1"/>
    </source>
</evidence>
<name>A0AA43TVT7_9LECA</name>
<keyword evidence="3" id="KW-1185">Reference proteome</keyword>
<proteinExistence type="predicted"/>
<keyword evidence="1" id="KW-1133">Transmembrane helix</keyword>
<reference evidence="2" key="1">
    <citation type="journal article" date="2023" name="Genome Biol. Evol.">
        <title>First Whole Genome Sequence and Flow Cytometry Genome Size Data for the Lichen-Forming Fungus Ramalina farinacea (Ascomycota).</title>
        <authorList>
            <person name="Llewellyn T."/>
            <person name="Mian S."/>
            <person name="Hill R."/>
            <person name="Leitch I.J."/>
            <person name="Gaya E."/>
        </authorList>
    </citation>
    <scope>NUCLEOTIDE SEQUENCE</scope>
    <source>
        <strain evidence="2">LIQ254RAFAR</strain>
    </source>
</reference>
<organism evidence="2 3">
    <name type="scientific">Ramalina farinacea</name>
    <dbReference type="NCBI Taxonomy" id="258253"/>
    <lineage>
        <taxon>Eukaryota</taxon>
        <taxon>Fungi</taxon>
        <taxon>Dikarya</taxon>
        <taxon>Ascomycota</taxon>
        <taxon>Pezizomycotina</taxon>
        <taxon>Lecanoromycetes</taxon>
        <taxon>OSLEUM clade</taxon>
        <taxon>Lecanoromycetidae</taxon>
        <taxon>Lecanorales</taxon>
        <taxon>Lecanorineae</taxon>
        <taxon>Ramalinaceae</taxon>
        <taxon>Ramalina</taxon>
    </lineage>
</organism>